<accession>A0A0G1HG09</accession>
<name>A0A0G1HG09_9BACT</name>
<dbReference type="EMBL" id="LCIB01000040">
    <property type="protein sequence ID" value="KKT45820.1"/>
    <property type="molecule type" value="Genomic_DNA"/>
</dbReference>
<sequence length="83" mass="9843">MLLRLQLTPHKTPPEESFADDYEDYENRHPEPMDEEEVEKKIKETKEQQSESARQAAGYETEKTTRIPLEFLFQKNINKCSLN</sequence>
<feature type="region of interest" description="Disordered" evidence="1">
    <location>
        <begin position="1"/>
        <end position="63"/>
    </location>
</feature>
<gene>
    <name evidence="2" type="ORF">UW37_C0040G0009</name>
</gene>
<evidence type="ECO:0000313" key="2">
    <source>
        <dbReference type="EMBL" id="KKT45820.1"/>
    </source>
</evidence>
<dbReference type="Proteomes" id="UP000034063">
    <property type="component" value="Unassembled WGS sequence"/>
</dbReference>
<organism evidence="2 3">
    <name type="scientific">Candidatus Gottesmanbacteria bacterium GW2011_GWA2_44_17</name>
    <dbReference type="NCBI Taxonomy" id="1618444"/>
    <lineage>
        <taxon>Bacteria</taxon>
        <taxon>Candidatus Gottesmaniibacteriota</taxon>
    </lineage>
</organism>
<dbReference type="AlphaFoldDB" id="A0A0G1HG09"/>
<evidence type="ECO:0000256" key="1">
    <source>
        <dbReference type="SAM" id="MobiDB-lite"/>
    </source>
</evidence>
<feature type="compositionally biased region" description="Basic and acidic residues" evidence="1">
    <location>
        <begin position="25"/>
        <end position="49"/>
    </location>
</feature>
<reference evidence="2 3" key="1">
    <citation type="journal article" date="2015" name="Nature">
        <title>rRNA introns, odd ribosomes, and small enigmatic genomes across a large radiation of phyla.</title>
        <authorList>
            <person name="Brown C.T."/>
            <person name="Hug L.A."/>
            <person name="Thomas B.C."/>
            <person name="Sharon I."/>
            <person name="Castelle C.J."/>
            <person name="Singh A."/>
            <person name="Wilkins M.J."/>
            <person name="Williams K.H."/>
            <person name="Banfield J.F."/>
        </authorList>
    </citation>
    <scope>NUCLEOTIDE SEQUENCE [LARGE SCALE GENOMIC DNA]</scope>
</reference>
<protein>
    <submittedName>
        <fullName evidence="2">Uncharacterized protein</fullName>
    </submittedName>
</protein>
<evidence type="ECO:0000313" key="3">
    <source>
        <dbReference type="Proteomes" id="UP000034063"/>
    </source>
</evidence>
<proteinExistence type="predicted"/>
<comment type="caution">
    <text evidence="2">The sequence shown here is derived from an EMBL/GenBank/DDBJ whole genome shotgun (WGS) entry which is preliminary data.</text>
</comment>